<feature type="chain" id="PRO_5022882510" evidence="5">
    <location>
        <begin position="18"/>
        <end position="471"/>
    </location>
</feature>
<proteinExistence type="predicted"/>
<sequence>MLRFTACISAPSMAAFAQHSRSWSIGSTTGCGRASSCIEPPISCPALRTAAPGAAVFSCSTTGFQSSPFDQARVVLRHGLPPRSNGQTRPTASLFFRITPRHFLGTFPKNGLHRGERMSSDHTCSGQSRPNRQRRPTIHDVARDAGISKTSVSRYFGTERALLSESMRTRIEASIERLGFRPDRIASSLRGRRTGLIGMLVADMRNPYTVAMVHGAELACRENRYSLVVCNTDSDDALEQRHLEVLQGYSIEGLIVHTPGHNATTLSEMLEAGLPMVQVDRRLETLECDMVGLDNEQAMSLAIGHLAEQGYREVFLISEPAAAISSREARLAAFQREISRHALTGQVHQQAFTPEPDEAELDHYLATCLADARHNRRAVLCANGVVTLAVCQSLYRHSATPFAHIGLMGIDELDWCALVGPGITTIAQPVGEIGRLSFKRLLAHIEGEPTSASDYTFPATLNPRGSTSGTC</sequence>
<feature type="signal peptide" evidence="5">
    <location>
        <begin position="1"/>
        <end position="17"/>
    </location>
</feature>
<accession>A0A5C1A316</accession>
<dbReference type="InterPro" id="IPR010982">
    <property type="entry name" value="Lambda_DNA-bd_dom_sf"/>
</dbReference>
<evidence type="ECO:0000256" key="2">
    <source>
        <dbReference type="ARBA" id="ARBA00023125"/>
    </source>
</evidence>
<keyword evidence="8" id="KW-1185">Reference proteome</keyword>
<feature type="region of interest" description="Disordered" evidence="4">
    <location>
        <begin position="111"/>
        <end position="136"/>
    </location>
</feature>
<dbReference type="SMART" id="SM00354">
    <property type="entry name" value="HTH_LACI"/>
    <property type="match status" value="1"/>
</dbReference>
<dbReference type="Gene3D" id="3.40.50.2300">
    <property type="match status" value="2"/>
</dbReference>
<reference evidence="7 8" key="1">
    <citation type="submission" date="2019-08" db="EMBL/GenBank/DDBJ databases">
        <title>Complete genome sequence of Kushneria sp. YCWA18, a halophilic phosphate-solubilizing bacterium isolated from Daqiao saltern in China.</title>
        <authorList>
            <person name="Du G.-X."/>
            <person name="Qu L.-Y."/>
        </authorList>
    </citation>
    <scope>NUCLEOTIDE SEQUENCE [LARGE SCALE GENOMIC DNA]</scope>
    <source>
        <strain evidence="7 8">YCWA18</strain>
    </source>
</reference>
<protein>
    <submittedName>
        <fullName evidence="7">Substrate-binding domain-containing protein</fullName>
    </submittedName>
</protein>
<evidence type="ECO:0000259" key="6">
    <source>
        <dbReference type="PROSITE" id="PS50932"/>
    </source>
</evidence>
<dbReference type="PROSITE" id="PS50932">
    <property type="entry name" value="HTH_LACI_2"/>
    <property type="match status" value="1"/>
</dbReference>
<dbReference type="Proteomes" id="UP000322553">
    <property type="component" value="Chromosome"/>
</dbReference>
<evidence type="ECO:0000256" key="5">
    <source>
        <dbReference type="SAM" id="SignalP"/>
    </source>
</evidence>
<dbReference type="SUPFAM" id="SSF47413">
    <property type="entry name" value="lambda repressor-like DNA-binding domains"/>
    <property type="match status" value="1"/>
</dbReference>
<dbReference type="InterPro" id="IPR028082">
    <property type="entry name" value="Peripla_BP_I"/>
</dbReference>
<dbReference type="InterPro" id="IPR046335">
    <property type="entry name" value="LacI/GalR-like_sensor"/>
</dbReference>
<dbReference type="CDD" id="cd06283">
    <property type="entry name" value="PBP1_RegR_EndR_KdgR-like"/>
    <property type="match status" value="1"/>
</dbReference>
<dbReference type="GO" id="GO:0003700">
    <property type="term" value="F:DNA-binding transcription factor activity"/>
    <property type="evidence" value="ECO:0007669"/>
    <property type="project" value="TreeGrafter"/>
</dbReference>
<evidence type="ECO:0000313" key="7">
    <source>
        <dbReference type="EMBL" id="QEL11509.1"/>
    </source>
</evidence>
<feature type="compositionally biased region" description="Polar residues" evidence="4">
    <location>
        <begin position="121"/>
        <end position="130"/>
    </location>
</feature>
<evidence type="ECO:0000256" key="3">
    <source>
        <dbReference type="ARBA" id="ARBA00023163"/>
    </source>
</evidence>
<dbReference type="CDD" id="cd01392">
    <property type="entry name" value="HTH_LacI"/>
    <property type="match status" value="1"/>
</dbReference>
<name>A0A5C1A316_9GAMM</name>
<dbReference type="PANTHER" id="PTHR30146:SF145">
    <property type="entry name" value="RIBOSE OPERON REPRESSOR"/>
    <property type="match status" value="1"/>
</dbReference>
<keyword evidence="3" id="KW-0804">Transcription</keyword>
<dbReference type="KEGG" id="kuy:FY550_10440"/>
<dbReference type="Pfam" id="PF13377">
    <property type="entry name" value="Peripla_BP_3"/>
    <property type="match status" value="1"/>
</dbReference>
<evidence type="ECO:0000313" key="8">
    <source>
        <dbReference type="Proteomes" id="UP000322553"/>
    </source>
</evidence>
<keyword evidence="2" id="KW-0238">DNA-binding</keyword>
<dbReference type="InterPro" id="IPR000843">
    <property type="entry name" value="HTH_LacI"/>
</dbReference>
<feature type="domain" description="HTH lacI-type" evidence="6">
    <location>
        <begin position="136"/>
        <end position="191"/>
    </location>
</feature>
<dbReference type="PANTHER" id="PTHR30146">
    <property type="entry name" value="LACI-RELATED TRANSCRIPTIONAL REPRESSOR"/>
    <property type="match status" value="1"/>
</dbReference>
<dbReference type="SUPFAM" id="SSF53822">
    <property type="entry name" value="Periplasmic binding protein-like I"/>
    <property type="match status" value="1"/>
</dbReference>
<dbReference type="GO" id="GO:0000976">
    <property type="term" value="F:transcription cis-regulatory region binding"/>
    <property type="evidence" value="ECO:0007669"/>
    <property type="project" value="TreeGrafter"/>
</dbReference>
<keyword evidence="5" id="KW-0732">Signal</keyword>
<dbReference type="AlphaFoldDB" id="A0A5C1A316"/>
<organism evidence="7 8">
    <name type="scientific">Kushneria phosphatilytica</name>
    <dbReference type="NCBI Taxonomy" id="657387"/>
    <lineage>
        <taxon>Bacteria</taxon>
        <taxon>Pseudomonadati</taxon>
        <taxon>Pseudomonadota</taxon>
        <taxon>Gammaproteobacteria</taxon>
        <taxon>Oceanospirillales</taxon>
        <taxon>Halomonadaceae</taxon>
        <taxon>Kushneria</taxon>
    </lineage>
</organism>
<gene>
    <name evidence="7" type="ORF">FY550_10440</name>
</gene>
<dbReference type="Gene3D" id="1.10.260.40">
    <property type="entry name" value="lambda repressor-like DNA-binding domains"/>
    <property type="match status" value="1"/>
</dbReference>
<dbReference type="EMBL" id="CP043420">
    <property type="protein sequence ID" value="QEL11509.1"/>
    <property type="molecule type" value="Genomic_DNA"/>
</dbReference>
<evidence type="ECO:0000256" key="4">
    <source>
        <dbReference type="SAM" id="MobiDB-lite"/>
    </source>
</evidence>
<dbReference type="Pfam" id="PF00356">
    <property type="entry name" value="LacI"/>
    <property type="match status" value="1"/>
</dbReference>
<evidence type="ECO:0000256" key="1">
    <source>
        <dbReference type="ARBA" id="ARBA00023015"/>
    </source>
</evidence>
<keyword evidence="1" id="KW-0805">Transcription regulation</keyword>